<dbReference type="Proteomes" id="UP000001745">
    <property type="component" value="Unassembled WGS sequence"/>
</dbReference>
<evidence type="ECO:0000256" key="4">
    <source>
        <dbReference type="ARBA" id="ARBA00022475"/>
    </source>
</evidence>
<proteinExistence type="inferred from homology"/>
<dbReference type="PROSITE" id="PS00211">
    <property type="entry name" value="ABC_TRANSPORTER_1"/>
    <property type="match status" value="1"/>
</dbReference>
<evidence type="ECO:0000256" key="3">
    <source>
        <dbReference type="ARBA" id="ARBA00022448"/>
    </source>
</evidence>
<dbReference type="PhylomeDB" id="B8MCY5"/>
<dbReference type="eggNOG" id="KOG0054">
    <property type="taxonomic scope" value="Eukaryota"/>
</dbReference>
<dbReference type="SUPFAM" id="SSF90123">
    <property type="entry name" value="ABC transporter transmembrane region"/>
    <property type="match status" value="1"/>
</dbReference>
<evidence type="ECO:0000256" key="11">
    <source>
        <dbReference type="SAM" id="Phobius"/>
    </source>
</evidence>
<feature type="domain" description="ABC transporter" evidence="12">
    <location>
        <begin position="322"/>
        <end position="531"/>
    </location>
</feature>
<evidence type="ECO:0000256" key="5">
    <source>
        <dbReference type="ARBA" id="ARBA00022692"/>
    </source>
</evidence>
<dbReference type="PROSITE" id="PS50929">
    <property type="entry name" value="ABC_TM1F"/>
    <property type="match status" value="1"/>
</dbReference>
<dbReference type="GO" id="GO:0140359">
    <property type="term" value="F:ABC-type transporter activity"/>
    <property type="evidence" value="ECO:0007669"/>
    <property type="project" value="InterPro"/>
</dbReference>
<dbReference type="InterPro" id="IPR044726">
    <property type="entry name" value="ABCC_6TM_D2"/>
</dbReference>
<feature type="domain" description="ABC transporter" evidence="12">
    <location>
        <begin position="831"/>
        <end position="1062"/>
    </location>
</feature>
<evidence type="ECO:0000313" key="14">
    <source>
        <dbReference type="EMBL" id="EED17511.1"/>
    </source>
</evidence>
<dbReference type="VEuPathDB" id="FungiDB:TSTA_113370"/>
<evidence type="ECO:0000256" key="7">
    <source>
        <dbReference type="ARBA" id="ARBA00022840"/>
    </source>
</evidence>
<keyword evidence="8 11" id="KW-1133">Transmembrane helix</keyword>
<dbReference type="RefSeq" id="XP_002481503.1">
    <property type="nucleotide sequence ID" value="XM_002481458.1"/>
</dbReference>
<comment type="similarity">
    <text evidence="2">Belongs to the ABC transporter superfamily. ABCC family. Conjugate transporter (TC 3.A.1.208) subfamily.</text>
</comment>
<keyword evidence="4" id="KW-1003">Cell membrane</keyword>
<dbReference type="InterPro" id="IPR003439">
    <property type="entry name" value="ABC_transporter-like_ATP-bd"/>
</dbReference>
<organism evidence="14 15">
    <name type="scientific">Talaromyces stipitatus (strain ATCC 10500 / CBS 375.48 / QM 6759 / NRRL 1006)</name>
    <name type="common">Penicillium stipitatum</name>
    <dbReference type="NCBI Taxonomy" id="441959"/>
    <lineage>
        <taxon>Eukaryota</taxon>
        <taxon>Fungi</taxon>
        <taxon>Dikarya</taxon>
        <taxon>Ascomycota</taxon>
        <taxon>Pezizomycotina</taxon>
        <taxon>Eurotiomycetes</taxon>
        <taxon>Eurotiomycetidae</taxon>
        <taxon>Eurotiales</taxon>
        <taxon>Trichocomaceae</taxon>
        <taxon>Talaromyces</taxon>
        <taxon>Talaromyces sect. Talaromyces</taxon>
    </lineage>
</organism>
<feature type="domain" description="ABC transmembrane type-1" evidence="13">
    <location>
        <begin position="573"/>
        <end position="730"/>
    </location>
</feature>
<dbReference type="InParanoid" id="B8MCY5"/>
<dbReference type="PANTHER" id="PTHR24223">
    <property type="entry name" value="ATP-BINDING CASSETTE SUB-FAMILY C"/>
    <property type="match status" value="1"/>
</dbReference>
<dbReference type="PROSITE" id="PS50893">
    <property type="entry name" value="ABC_TRANSPORTER_2"/>
    <property type="match status" value="2"/>
</dbReference>
<keyword evidence="6" id="KW-0547">Nucleotide-binding</keyword>
<keyword evidence="7 14" id="KW-0067">ATP-binding</keyword>
<comment type="subcellular location">
    <subcellularLocation>
        <location evidence="1">Cell membrane</location>
        <topology evidence="1">Multi-pass membrane protein</topology>
    </subcellularLocation>
</comment>
<evidence type="ECO:0000259" key="12">
    <source>
        <dbReference type="PROSITE" id="PS50893"/>
    </source>
</evidence>
<accession>B8MCY5</accession>
<dbReference type="HOGENOM" id="CLU_000604_27_5_1"/>
<evidence type="ECO:0000256" key="6">
    <source>
        <dbReference type="ARBA" id="ARBA00022741"/>
    </source>
</evidence>
<evidence type="ECO:0000256" key="1">
    <source>
        <dbReference type="ARBA" id="ARBA00004651"/>
    </source>
</evidence>
<dbReference type="Pfam" id="PF00664">
    <property type="entry name" value="ABC_membrane"/>
    <property type="match status" value="1"/>
</dbReference>
<reference evidence="15" key="1">
    <citation type="journal article" date="2015" name="Genome Announc.">
        <title>Genome sequence of the AIDS-associated pathogen Penicillium marneffei (ATCC18224) and its near taxonomic relative Talaromyces stipitatus (ATCC10500).</title>
        <authorList>
            <person name="Nierman W.C."/>
            <person name="Fedorova-Abrams N.D."/>
            <person name="Andrianopoulos A."/>
        </authorList>
    </citation>
    <scope>NUCLEOTIDE SEQUENCE [LARGE SCALE GENOMIC DNA]</scope>
    <source>
        <strain evidence="15">ATCC 10500 / CBS 375.48 / QM 6759 / NRRL 1006</strain>
    </source>
</reference>
<dbReference type="PANTHER" id="PTHR24223:SF399">
    <property type="entry name" value="ABC TRANSPORTER ATNG"/>
    <property type="match status" value="1"/>
</dbReference>
<keyword evidence="15" id="KW-1185">Reference proteome</keyword>
<evidence type="ECO:0000313" key="15">
    <source>
        <dbReference type="Proteomes" id="UP000001745"/>
    </source>
</evidence>
<dbReference type="SUPFAM" id="SSF52540">
    <property type="entry name" value="P-loop containing nucleoside triphosphate hydrolases"/>
    <property type="match status" value="2"/>
</dbReference>
<gene>
    <name evidence="14" type="ORF">TSTA_113370</name>
</gene>
<dbReference type="GO" id="GO:0016887">
    <property type="term" value="F:ATP hydrolysis activity"/>
    <property type="evidence" value="ECO:0007669"/>
    <property type="project" value="InterPro"/>
</dbReference>
<evidence type="ECO:0000256" key="8">
    <source>
        <dbReference type="ARBA" id="ARBA00022989"/>
    </source>
</evidence>
<feature type="transmembrane region" description="Helical" evidence="11">
    <location>
        <begin position="12"/>
        <end position="35"/>
    </location>
</feature>
<evidence type="ECO:0000256" key="2">
    <source>
        <dbReference type="ARBA" id="ARBA00009726"/>
    </source>
</evidence>
<feature type="transmembrane region" description="Helical" evidence="11">
    <location>
        <begin position="594"/>
        <end position="616"/>
    </location>
</feature>
<keyword evidence="9 11" id="KW-0472">Membrane</keyword>
<dbReference type="InterPro" id="IPR050173">
    <property type="entry name" value="ABC_transporter_C-like"/>
</dbReference>
<dbReference type="OrthoDB" id="6500128at2759"/>
<dbReference type="InterPro" id="IPR011527">
    <property type="entry name" value="ABC1_TM_dom"/>
</dbReference>
<name>B8MCY5_TALSN</name>
<dbReference type="OMA" id="SKLWMIS"/>
<protein>
    <submittedName>
        <fullName evidence="14">ATP-binding cassette transporter, putative</fullName>
    </submittedName>
</protein>
<dbReference type="GO" id="GO:0005886">
    <property type="term" value="C:plasma membrane"/>
    <property type="evidence" value="ECO:0007669"/>
    <property type="project" value="UniProtKB-SubCell"/>
</dbReference>
<keyword evidence="5 11" id="KW-0812">Transmembrane</keyword>
<dbReference type="AlphaFoldDB" id="B8MCY5"/>
<feature type="transmembrane region" description="Helical" evidence="11">
    <location>
        <begin position="739"/>
        <end position="762"/>
    </location>
</feature>
<dbReference type="GeneID" id="8101649"/>
<dbReference type="Gene3D" id="1.20.1560.10">
    <property type="entry name" value="ABC transporter type 1, transmembrane domain"/>
    <property type="match status" value="2"/>
</dbReference>
<dbReference type="InterPro" id="IPR027417">
    <property type="entry name" value="P-loop_NTPase"/>
</dbReference>
<dbReference type="CDD" id="cd18580">
    <property type="entry name" value="ABC_6TM_ABCC_D2"/>
    <property type="match status" value="1"/>
</dbReference>
<dbReference type="Pfam" id="PF00005">
    <property type="entry name" value="ABC_tran"/>
    <property type="match status" value="2"/>
</dbReference>
<evidence type="ECO:0000259" key="13">
    <source>
        <dbReference type="PROSITE" id="PS50929"/>
    </source>
</evidence>
<sequence>MFDIVRVRTLWLAHYTAIAAIFTGSTGLKLIWFYLESKTKKAHFLNQTIQYRTGEIRGLYSRSFFWWINQLFVFGFKRDISVENLPHLDRALSSDAVHISDPNKNDGYGLIGAFALVFTLKAVLNGIQNSHETWASPTELAIAVYLLEKKVLWAAAIPAAISLSFFTSNFLDTAKSLKMLGMSEQASRIMQLLRVRELNLQKKFRHSMVKMNLLAGIPSNLSPVITLSVYTGIAFWTGREPLTEAQTFMTLSVILLSSTPLSNPVYSAPRLAGVVDCFKRIQEYLLESPRRDYRRWEKSFETFEAEIIPDRKSCDSPKMPTYPTPDVVIVHQADLSWSSTHPILSNISVKLPHGSLTMVLGPVGSGKSMLLKAVLGELHCTKGYVQIQSSLKVGFCDASPWICHSTILETICGELGYDEKWYQTVIRACALEEDINNFTDGYSTARTQLALFDDVLSALDTRTREHLCEHVFGSRGLLRQHNVTVVLVTHAHQPLAFADQVLLMEDGRISDYGNPQDIGNRNEPLVIEDIPSNVNTVSGSTLDDLQRMKPFPSPKVEDIDPDVHLLNVGQLGLWVQWWAEVNARSPYSQLEPYISVYAALAISASALWASCMRLVFCRIVPKSSTQFHEYLVTKIRDAPLSFLTSTDNGTILNRFSQDMTLVDRSLPADFLKTTNNFAQCLMTAVFFQLVVYLIQKFYLRTSHQLRQLDLEYKSPLYTQFTETVSGLITIPRGVTTTRWLILVLDLFVAGVAIALSLLAVFVPNIGPIGVSLISLITFSQQLTELVNFWTSMETSIGAITRIKSFQKAVPSENLPLENQIPARTWPSEGRLVFHNVSAGYLMTVRPVIRDISLTVDPGTKLGVCGRTGSGKSSLILTILRMIEIHNGDITIDDIIRNRVIVIPQEPVLLSSRSVRDNLTGLAAVADTTALVDDSMILEALEKVQLREYIDCCASGLDTKMESVTLSAGQKQLLCLARAIIMKRKILLLDEATSNVDDKTNELMQKIIRTEFQGCTIIAVAHRVHTLADFDMVAVMDEGTIVEYDSPAKLSSRPQSLFRQLCEKQSTPFTKPT</sequence>
<dbReference type="InterPro" id="IPR036640">
    <property type="entry name" value="ABC1_TM_sf"/>
</dbReference>
<dbReference type="InterPro" id="IPR017871">
    <property type="entry name" value="ABC_transporter-like_CS"/>
</dbReference>
<keyword evidence="3" id="KW-0813">Transport</keyword>
<dbReference type="CDD" id="cd03244">
    <property type="entry name" value="ABCC_MRP_domain2"/>
    <property type="match status" value="1"/>
</dbReference>
<dbReference type="Gene3D" id="3.40.50.300">
    <property type="entry name" value="P-loop containing nucleotide triphosphate hydrolases"/>
    <property type="match status" value="3"/>
</dbReference>
<evidence type="ECO:0000256" key="9">
    <source>
        <dbReference type="ARBA" id="ARBA00023136"/>
    </source>
</evidence>
<dbReference type="InterPro" id="IPR003593">
    <property type="entry name" value="AAA+_ATPase"/>
</dbReference>
<dbReference type="SMART" id="SM00382">
    <property type="entry name" value="AAA"/>
    <property type="match status" value="2"/>
</dbReference>
<dbReference type="GO" id="GO:0005524">
    <property type="term" value="F:ATP binding"/>
    <property type="evidence" value="ECO:0007669"/>
    <property type="project" value="UniProtKB-KW"/>
</dbReference>
<dbReference type="EMBL" id="EQ962655">
    <property type="protein sequence ID" value="EED17511.1"/>
    <property type="molecule type" value="Genomic_DNA"/>
</dbReference>
<dbReference type="FunFam" id="3.40.50.300:FF:002145">
    <property type="entry name" value="ABC transporter (MsbA subfamily)"/>
    <property type="match status" value="1"/>
</dbReference>
<keyword evidence="10" id="KW-0325">Glycoprotein</keyword>
<evidence type="ECO:0000256" key="10">
    <source>
        <dbReference type="ARBA" id="ARBA00023180"/>
    </source>
</evidence>
<dbReference type="STRING" id="441959.B8MCY5"/>